<dbReference type="Proteomes" id="UP000887458">
    <property type="component" value="Unassembled WGS sequence"/>
</dbReference>
<evidence type="ECO:0000313" key="1">
    <source>
        <dbReference type="EMBL" id="KAH9412361.1"/>
    </source>
</evidence>
<name>A0ABQ8IQ70_DERPT</name>
<accession>A0ABQ8IQ70</accession>
<gene>
    <name evidence="1" type="ORF">DERP_013602</name>
</gene>
<protein>
    <submittedName>
        <fullName evidence="1">Uncharacterized protein</fullName>
    </submittedName>
</protein>
<sequence>MAPIQPQSIPISIPDTLLGITTTAAAAAATTDYTSGAYTASTRRYTDLNEILL</sequence>
<evidence type="ECO:0000313" key="2">
    <source>
        <dbReference type="Proteomes" id="UP000887458"/>
    </source>
</evidence>
<comment type="caution">
    <text evidence="1">The sequence shown here is derived from an EMBL/GenBank/DDBJ whole genome shotgun (WGS) entry which is preliminary data.</text>
</comment>
<dbReference type="EMBL" id="NJHN03000131">
    <property type="protein sequence ID" value="KAH9412361.1"/>
    <property type="molecule type" value="Genomic_DNA"/>
</dbReference>
<reference evidence="1 2" key="2">
    <citation type="journal article" date="2022" name="Mol. Biol. Evol.">
        <title>Comparative Genomics Reveals Insights into the Divergent Evolution of Astigmatic Mites and Household Pest Adaptations.</title>
        <authorList>
            <person name="Xiong Q."/>
            <person name="Wan A.T."/>
            <person name="Liu X."/>
            <person name="Fung C.S."/>
            <person name="Xiao X."/>
            <person name="Malainual N."/>
            <person name="Hou J."/>
            <person name="Wang L."/>
            <person name="Wang M."/>
            <person name="Yang K.Y."/>
            <person name="Cui Y."/>
            <person name="Leung E.L."/>
            <person name="Nong W."/>
            <person name="Shin S.K."/>
            <person name="Au S.W."/>
            <person name="Jeong K.Y."/>
            <person name="Chew F.T."/>
            <person name="Hui J.H."/>
            <person name="Leung T.F."/>
            <person name="Tungtrongchitr A."/>
            <person name="Zhong N."/>
            <person name="Liu Z."/>
            <person name="Tsui S.K."/>
        </authorList>
    </citation>
    <scope>NUCLEOTIDE SEQUENCE [LARGE SCALE GENOMIC DNA]</scope>
    <source>
        <strain evidence="1">Derp</strain>
    </source>
</reference>
<keyword evidence="2" id="KW-1185">Reference proteome</keyword>
<proteinExistence type="predicted"/>
<organism evidence="1 2">
    <name type="scientific">Dermatophagoides pteronyssinus</name>
    <name type="common">European house dust mite</name>
    <dbReference type="NCBI Taxonomy" id="6956"/>
    <lineage>
        <taxon>Eukaryota</taxon>
        <taxon>Metazoa</taxon>
        <taxon>Ecdysozoa</taxon>
        <taxon>Arthropoda</taxon>
        <taxon>Chelicerata</taxon>
        <taxon>Arachnida</taxon>
        <taxon>Acari</taxon>
        <taxon>Acariformes</taxon>
        <taxon>Sarcoptiformes</taxon>
        <taxon>Astigmata</taxon>
        <taxon>Psoroptidia</taxon>
        <taxon>Analgoidea</taxon>
        <taxon>Pyroglyphidae</taxon>
        <taxon>Dermatophagoidinae</taxon>
        <taxon>Dermatophagoides</taxon>
    </lineage>
</organism>
<reference evidence="1 2" key="1">
    <citation type="journal article" date="2018" name="J. Allergy Clin. Immunol.">
        <title>High-quality assembly of Dermatophagoides pteronyssinus genome and transcriptome reveals a wide range of novel allergens.</title>
        <authorList>
            <person name="Liu X.Y."/>
            <person name="Yang K.Y."/>
            <person name="Wang M.Q."/>
            <person name="Kwok J.S."/>
            <person name="Zeng X."/>
            <person name="Yang Z."/>
            <person name="Xiao X.J."/>
            <person name="Lau C.P."/>
            <person name="Li Y."/>
            <person name="Huang Z.M."/>
            <person name="Ba J.G."/>
            <person name="Yim A.K."/>
            <person name="Ouyang C.Y."/>
            <person name="Ngai S.M."/>
            <person name="Chan T.F."/>
            <person name="Leung E.L."/>
            <person name="Liu L."/>
            <person name="Liu Z.G."/>
            <person name="Tsui S.K."/>
        </authorList>
    </citation>
    <scope>NUCLEOTIDE SEQUENCE [LARGE SCALE GENOMIC DNA]</scope>
    <source>
        <strain evidence="1">Derp</strain>
    </source>
</reference>